<evidence type="ECO:0000313" key="2">
    <source>
        <dbReference type="EMBL" id="OJG11220.1"/>
    </source>
</evidence>
<evidence type="ECO:0000313" key="3">
    <source>
        <dbReference type="Proteomes" id="UP000182149"/>
    </source>
</evidence>
<feature type="compositionally biased region" description="Low complexity" evidence="1">
    <location>
        <begin position="1"/>
        <end position="23"/>
    </location>
</feature>
<protein>
    <submittedName>
        <fullName evidence="2">Uncharacterized protein</fullName>
    </submittedName>
</protein>
<dbReference type="AlphaFoldDB" id="A0A1L8QUR0"/>
<sequence>MTSSTTTEESSSSSSTETTQISESHSEIPVPIETRRNIVGTWKQENQTLTVQSDGTWQLTGEINSSGTLTVAADFEDTQLLKLYGFNENIDGIGTYFIANFNQDSTKMGFGYLGQFNRLGNVTEVNLSTDVFQNDIQTTPVDFNTTILGTWTIKEGIEFHNTWNYNPDGTFETFSQGRGQAMTGEYRVKQLNGNWVDVTYTFDEDGQSYTSLYLIENGMMIENHFEDIKIVRNVIPDFPS</sequence>
<dbReference type="RefSeq" id="WP_211272554.1">
    <property type="nucleotide sequence ID" value="NZ_JBHSHF010000020.1"/>
</dbReference>
<accession>A0A1L8QUR0</accession>
<dbReference type="EMBL" id="JXKD01000004">
    <property type="protein sequence ID" value="OJG11220.1"/>
    <property type="molecule type" value="Genomic_DNA"/>
</dbReference>
<keyword evidence="3" id="KW-1185">Reference proteome</keyword>
<evidence type="ECO:0000256" key="1">
    <source>
        <dbReference type="SAM" id="MobiDB-lite"/>
    </source>
</evidence>
<proteinExistence type="predicted"/>
<dbReference type="Proteomes" id="UP000182149">
    <property type="component" value="Unassembled WGS sequence"/>
</dbReference>
<comment type="caution">
    <text evidence="2">The sequence shown here is derived from an EMBL/GenBank/DDBJ whole genome shotgun (WGS) entry which is preliminary data.</text>
</comment>
<name>A0A1L8QUR0_9ENTE</name>
<feature type="region of interest" description="Disordered" evidence="1">
    <location>
        <begin position="1"/>
        <end position="30"/>
    </location>
</feature>
<organism evidence="2 3">
    <name type="scientific">Enterococcus aquimarinus</name>
    <dbReference type="NCBI Taxonomy" id="328396"/>
    <lineage>
        <taxon>Bacteria</taxon>
        <taxon>Bacillati</taxon>
        <taxon>Bacillota</taxon>
        <taxon>Bacilli</taxon>
        <taxon>Lactobacillales</taxon>
        <taxon>Enterococcaceae</taxon>
        <taxon>Enterococcus</taxon>
    </lineage>
</organism>
<gene>
    <name evidence="2" type="ORF">RU93_GL001707</name>
</gene>
<reference evidence="2 3" key="1">
    <citation type="submission" date="2014-12" db="EMBL/GenBank/DDBJ databases">
        <title>Draft genome sequences of 29 type strains of Enterococci.</title>
        <authorList>
            <person name="Zhong Z."/>
            <person name="Sun Z."/>
            <person name="Liu W."/>
            <person name="Zhang W."/>
            <person name="Zhang H."/>
        </authorList>
    </citation>
    <scope>NUCLEOTIDE SEQUENCE [LARGE SCALE GENOMIC DNA]</scope>
    <source>
        <strain evidence="2 3">DSM 17690</strain>
    </source>
</reference>